<accession>A0A1U7HHZ1</accession>
<proteinExistence type="predicted"/>
<gene>
    <name evidence="1" type="ORF">NIES593_10215</name>
</gene>
<dbReference type="STRING" id="1921803.NIES593_10215"/>
<reference evidence="1 2" key="1">
    <citation type="submission" date="2016-11" db="EMBL/GenBank/DDBJ databases">
        <title>Draft Genome Sequences of Nine Cyanobacterial Strains from Diverse Habitats.</title>
        <authorList>
            <person name="Zhu T."/>
            <person name="Hou S."/>
            <person name="Lu X."/>
            <person name="Hess W.R."/>
        </authorList>
    </citation>
    <scope>NUCLEOTIDE SEQUENCE [LARGE SCALE GENOMIC DNA]</scope>
    <source>
        <strain evidence="1 2">NIES-593</strain>
    </source>
</reference>
<name>A0A1U7HHZ1_9CYAN</name>
<organism evidence="1 2">
    <name type="scientific">Hydrococcus rivularis NIES-593</name>
    <dbReference type="NCBI Taxonomy" id="1921803"/>
    <lineage>
        <taxon>Bacteria</taxon>
        <taxon>Bacillati</taxon>
        <taxon>Cyanobacteriota</taxon>
        <taxon>Cyanophyceae</taxon>
        <taxon>Pleurocapsales</taxon>
        <taxon>Hydrococcaceae</taxon>
        <taxon>Hydrococcus</taxon>
    </lineage>
</organism>
<dbReference type="AlphaFoldDB" id="A0A1U7HHZ1"/>
<keyword evidence="2" id="KW-1185">Reference proteome</keyword>
<evidence type="ECO:0000313" key="2">
    <source>
        <dbReference type="Proteomes" id="UP000186868"/>
    </source>
</evidence>
<dbReference type="Proteomes" id="UP000186868">
    <property type="component" value="Unassembled WGS sequence"/>
</dbReference>
<dbReference type="EMBL" id="MRCB01000010">
    <property type="protein sequence ID" value="OKH23212.1"/>
    <property type="molecule type" value="Genomic_DNA"/>
</dbReference>
<protein>
    <submittedName>
        <fullName evidence="1">Uncharacterized protein</fullName>
    </submittedName>
</protein>
<evidence type="ECO:0000313" key="1">
    <source>
        <dbReference type="EMBL" id="OKH23212.1"/>
    </source>
</evidence>
<comment type="caution">
    <text evidence="1">The sequence shown here is derived from an EMBL/GenBank/DDBJ whole genome shotgun (WGS) entry which is preliminary data.</text>
</comment>
<sequence length="71" mass="8312">MREFERAIKPRPHLTSFMFINSATNKFMVIELSPDSLSRVMKNRRARFLEGEDMATYSSLLDKDIERSEVA</sequence>